<dbReference type="AlphaFoldDB" id="A0A392W1H1"/>
<comment type="caution">
    <text evidence="1">The sequence shown here is derived from an EMBL/GenBank/DDBJ whole genome shotgun (WGS) entry which is preliminary data.</text>
</comment>
<protein>
    <submittedName>
        <fullName evidence="1">Uncharacterized protein</fullName>
    </submittedName>
</protein>
<organism evidence="1 2">
    <name type="scientific">Trifolium medium</name>
    <dbReference type="NCBI Taxonomy" id="97028"/>
    <lineage>
        <taxon>Eukaryota</taxon>
        <taxon>Viridiplantae</taxon>
        <taxon>Streptophyta</taxon>
        <taxon>Embryophyta</taxon>
        <taxon>Tracheophyta</taxon>
        <taxon>Spermatophyta</taxon>
        <taxon>Magnoliopsida</taxon>
        <taxon>eudicotyledons</taxon>
        <taxon>Gunneridae</taxon>
        <taxon>Pentapetalae</taxon>
        <taxon>rosids</taxon>
        <taxon>fabids</taxon>
        <taxon>Fabales</taxon>
        <taxon>Fabaceae</taxon>
        <taxon>Papilionoideae</taxon>
        <taxon>50 kb inversion clade</taxon>
        <taxon>NPAAA clade</taxon>
        <taxon>Hologalegina</taxon>
        <taxon>IRL clade</taxon>
        <taxon>Trifolieae</taxon>
        <taxon>Trifolium</taxon>
    </lineage>
</organism>
<proteinExistence type="predicted"/>
<reference evidence="1 2" key="1">
    <citation type="journal article" date="2018" name="Front. Plant Sci.">
        <title>Red Clover (Trifolium pratense) and Zigzag Clover (T. medium) - A Picture of Genomic Similarities and Differences.</title>
        <authorList>
            <person name="Dluhosova J."/>
            <person name="Istvanek J."/>
            <person name="Nedelnik J."/>
            <person name="Repkova J."/>
        </authorList>
    </citation>
    <scope>NUCLEOTIDE SEQUENCE [LARGE SCALE GENOMIC DNA]</scope>
    <source>
        <strain evidence="2">cv. 10/8</strain>
        <tissue evidence="1">Leaf</tissue>
    </source>
</reference>
<evidence type="ECO:0000313" key="2">
    <source>
        <dbReference type="Proteomes" id="UP000265520"/>
    </source>
</evidence>
<sequence length="61" mass="7260">MKKFWMKAYVYDRNAAKLEEEKFISINPNFKGKRACKERPAKKLKPDEAIKEEVNKKEILS</sequence>
<dbReference type="EMBL" id="LXQA011348061">
    <property type="protein sequence ID" value="MCI94127.1"/>
    <property type="molecule type" value="Genomic_DNA"/>
</dbReference>
<dbReference type="Proteomes" id="UP000265520">
    <property type="component" value="Unassembled WGS sequence"/>
</dbReference>
<accession>A0A392W1H1</accession>
<keyword evidence="2" id="KW-1185">Reference proteome</keyword>
<name>A0A392W1H1_9FABA</name>
<evidence type="ECO:0000313" key="1">
    <source>
        <dbReference type="EMBL" id="MCI94127.1"/>
    </source>
</evidence>